<evidence type="ECO:0000256" key="3">
    <source>
        <dbReference type="ARBA" id="ARBA00023125"/>
    </source>
</evidence>
<dbReference type="PANTHER" id="PTHR11361:SF99">
    <property type="entry name" value="DNA MISMATCH REPAIR PROTEIN"/>
    <property type="match status" value="1"/>
</dbReference>
<dbReference type="Gene3D" id="1.10.1420.10">
    <property type="match status" value="1"/>
</dbReference>
<keyword evidence="3" id="KW-0238">DNA-binding</keyword>
<comment type="caution">
    <text evidence="5">The sequence shown here is derived from an EMBL/GenBank/DDBJ whole genome shotgun (WGS) entry which is preliminary data.</text>
</comment>
<evidence type="ECO:0000313" key="5">
    <source>
        <dbReference type="EMBL" id="PID57419.1"/>
    </source>
</evidence>
<dbReference type="Pfam" id="PF00488">
    <property type="entry name" value="MutS_V"/>
    <property type="match status" value="1"/>
</dbReference>
<name>A0A2G6E5Q9_9BACT</name>
<feature type="domain" description="DNA mismatch repair proteins mutS family" evidence="4">
    <location>
        <begin position="447"/>
        <end position="631"/>
    </location>
</feature>
<evidence type="ECO:0000256" key="1">
    <source>
        <dbReference type="ARBA" id="ARBA00022741"/>
    </source>
</evidence>
<dbReference type="GO" id="GO:0005524">
    <property type="term" value="F:ATP binding"/>
    <property type="evidence" value="ECO:0007669"/>
    <property type="project" value="UniProtKB-KW"/>
</dbReference>
<reference evidence="5 6" key="1">
    <citation type="submission" date="2017-10" db="EMBL/GenBank/DDBJ databases">
        <title>Novel microbial diversity and functional potential in the marine mammal oral microbiome.</title>
        <authorList>
            <person name="Dudek N.K."/>
            <person name="Sun C.L."/>
            <person name="Burstein D."/>
            <person name="Kantor R.S."/>
            <person name="Aliaga Goltsman D.S."/>
            <person name="Bik E.M."/>
            <person name="Thomas B.C."/>
            <person name="Banfield J.F."/>
            <person name="Relman D.A."/>
        </authorList>
    </citation>
    <scope>NUCLEOTIDE SEQUENCE [LARGE SCALE GENOMIC DNA]</scope>
    <source>
        <strain evidence="5">DOLZORAL124_49_17</strain>
    </source>
</reference>
<keyword evidence="1" id="KW-0547">Nucleotide-binding</keyword>
<dbReference type="PANTHER" id="PTHR11361">
    <property type="entry name" value="DNA MISMATCH REPAIR PROTEIN MUTS FAMILY MEMBER"/>
    <property type="match status" value="1"/>
</dbReference>
<dbReference type="AlphaFoldDB" id="A0A2G6E5Q9"/>
<evidence type="ECO:0000259" key="4">
    <source>
        <dbReference type="SMART" id="SM00534"/>
    </source>
</evidence>
<dbReference type="GO" id="GO:0140664">
    <property type="term" value="F:ATP-dependent DNA damage sensor activity"/>
    <property type="evidence" value="ECO:0007669"/>
    <property type="project" value="InterPro"/>
</dbReference>
<gene>
    <name evidence="5" type="ORF">CSB45_07825</name>
</gene>
<dbReference type="SUPFAM" id="SSF52540">
    <property type="entry name" value="P-loop containing nucleoside triphosphate hydrolases"/>
    <property type="match status" value="1"/>
</dbReference>
<accession>A0A2G6E5Q9</accession>
<dbReference type="InterPro" id="IPR036187">
    <property type="entry name" value="DNA_mismatch_repair_MutS_sf"/>
</dbReference>
<dbReference type="GO" id="GO:0006298">
    <property type="term" value="P:mismatch repair"/>
    <property type="evidence" value="ECO:0007669"/>
    <property type="project" value="InterPro"/>
</dbReference>
<dbReference type="Gene3D" id="3.40.50.300">
    <property type="entry name" value="P-loop containing nucleotide triphosphate hydrolases"/>
    <property type="match status" value="1"/>
</dbReference>
<dbReference type="InterPro" id="IPR000432">
    <property type="entry name" value="DNA_mismatch_repair_MutS_C"/>
</dbReference>
<dbReference type="GO" id="GO:0030983">
    <property type="term" value="F:mismatched DNA binding"/>
    <property type="evidence" value="ECO:0007669"/>
    <property type="project" value="InterPro"/>
</dbReference>
<evidence type="ECO:0000256" key="2">
    <source>
        <dbReference type="ARBA" id="ARBA00022840"/>
    </source>
</evidence>
<dbReference type="SUPFAM" id="SSF48334">
    <property type="entry name" value="DNA repair protein MutS, domain III"/>
    <property type="match status" value="1"/>
</dbReference>
<protein>
    <recommendedName>
        <fullName evidence="4">DNA mismatch repair proteins mutS family domain-containing protein</fullName>
    </recommendedName>
</protein>
<keyword evidence="2" id="KW-0067">ATP-binding</keyword>
<organism evidence="5 6">
    <name type="scientific">candidate division KSB3 bacterium</name>
    <dbReference type="NCBI Taxonomy" id="2044937"/>
    <lineage>
        <taxon>Bacteria</taxon>
        <taxon>candidate division KSB3</taxon>
    </lineage>
</organism>
<dbReference type="GO" id="GO:0005829">
    <property type="term" value="C:cytosol"/>
    <property type="evidence" value="ECO:0007669"/>
    <property type="project" value="TreeGrafter"/>
</dbReference>
<evidence type="ECO:0000313" key="6">
    <source>
        <dbReference type="Proteomes" id="UP000229740"/>
    </source>
</evidence>
<sequence>MTSVSIKQKIPNDIQADENLNERTKMTSETRQRALDNHIRRITRRINRLEAHRERFAKHRALIVIIGIILTCWTDWRSLAAAILVLTIEASYYASIGKIIRRHHIWREIKSTHLARIRLDWEHLPEAAHVSQDKEHPFDIDLNISGPGSLHHLIDTAVSYRGSQRLRDWLLDTHPDLERIQARRQIVQELVPLARLRDKLLLNCRLVSREHLDSEKLLHWLRVQTPASSLRRTLPVAIGLALLNSVLLIGHLSGRIPAYWPLSLALYMGLYFYNAPKLQHSFEAVMLLYNELKKFKQVLLYLERSSFWRTPLLEKLCSPFRHAETLPSALLAKISWLAAAVGLRVNPVIGLALNLVLPWDLLLAVVADRYQSRCAAAFPSWVDAWTELEALTSLASFAYLHPDYIFPELTQDSSHDTRAIFEAHHLGHPLIPLTQKVRNDYKMYTLGAITLLTGSNMAGKSTFLKTVGMNLCLAYAGGPVDASYFRTRLFRLFACLQVHESLTEGFSFFYAEVRRLRQLMQAAEQHDSLPLFFFIDEIFRGTNSRERSIGSRAYIQALAAQRGIGMIATHDLELGTLTESIPELRNAHFRDNVAGGKMTFDYTLRPGVCPTTNALKIMQMEGLPVSREYLK</sequence>
<dbReference type="SMART" id="SM00534">
    <property type="entry name" value="MUTSac"/>
    <property type="match status" value="1"/>
</dbReference>
<proteinExistence type="predicted"/>
<dbReference type="EMBL" id="PDPS01000027">
    <property type="protein sequence ID" value="PID57419.1"/>
    <property type="molecule type" value="Genomic_DNA"/>
</dbReference>
<dbReference type="InterPro" id="IPR027417">
    <property type="entry name" value="P-loop_NTPase"/>
</dbReference>
<dbReference type="InterPro" id="IPR045076">
    <property type="entry name" value="MutS"/>
</dbReference>
<dbReference type="Proteomes" id="UP000229740">
    <property type="component" value="Unassembled WGS sequence"/>
</dbReference>